<comment type="caution">
    <text evidence="2">The sequence shown here is derived from an EMBL/GenBank/DDBJ whole genome shotgun (WGS) entry which is preliminary data.</text>
</comment>
<gene>
    <name evidence="2" type="ORF">LG45_16200</name>
</gene>
<reference evidence="2 3" key="1">
    <citation type="submission" date="2014-09" db="EMBL/GenBank/DDBJ databases">
        <title>Whole Genome Shotgun of Flavobacterium aquatile LMG 4008.</title>
        <authorList>
            <person name="Gale A.N."/>
            <person name="Pipes S.E."/>
            <person name="Newman J.D."/>
        </authorList>
    </citation>
    <scope>NUCLEOTIDE SEQUENCE [LARGE SCALE GENOMIC DNA]</scope>
    <source>
        <strain evidence="2 3">LMG 4008</strain>
    </source>
</reference>
<evidence type="ECO:0000313" key="3">
    <source>
        <dbReference type="Proteomes" id="UP000029554"/>
    </source>
</evidence>
<dbReference type="STRING" id="1453498.LG45_16200"/>
<evidence type="ECO:0000313" key="2">
    <source>
        <dbReference type="EMBL" id="KGD66960.1"/>
    </source>
</evidence>
<dbReference type="AlphaFoldDB" id="A0A095UWK6"/>
<evidence type="ECO:0000259" key="1">
    <source>
        <dbReference type="Pfam" id="PF08378"/>
    </source>
</evidence>
<feature type="domain" description="NERD" evidence="1">
    <location>
        <begin position="320"/>
        <end position="405"/>
    </location>
</feature>
<dbReference type="OrthoDB" id="7060647at2"/>
<accession>A0A095UWK6</accession>
<keyword evidence="3" id="KW-1185">Reference proteome</keyword>
<dbReference type="EMBL" id="JRHH01000006">
    <property type="protein sequence ID" value="KGD66960.1"/>
    <property type="molecule type" value="Genomic_DNA"/>
</dbReference>
<name>A0A095UWK6_9FLAO</name>
<dbReference type="Pfam" id="PF08378">
    <property type="entry name" value="NERD"/>
    <property type="match status" value="1"/>
</dbReference>
<dbReference type="Proteomes" id="UP000029554">
    <property type="component" value="Unassembled WGS sequence"/>
</dbReference>
<protein>
    <recommendedName>
        <fullName evidence="1">NERD domain-containing protein</fullName>
    </recommendedName>
</protein>
<organism evidence="2 3">
    <name type="scientific">Flavobacterium aquatile LMG 4008 = ATCC 11947</name>
    <dbReference type="NCBI Taxonomy" id="1453498"/>
    <lineage>
        <taxon>Bacteria</taxon>
        <taxon>Pseudomonadati</taxon>
        <taxon>Bacteroidota</taxon>
        <taxon>Flavobacteriia</taxon>
        <taxon>Flavobacteriales</taxon>
        <taxon>Flavobacteriaceae</taxon>
        <taxon>Flavobacterium</taxon>
    </lineage>
</organism>
<dbReference type="InterPro" id="IPR011528">
    <property type="entry name" value="NERD"/>
</dbReference>
<dbReference type="eggNOG" id="COG3012">
    <property type="taxonomic scope" value="Bacteria"/>
</dbReference>
<dbReference type="RefSeq" id="WP_035129023.1">
    <property type="nucleotide sequence ID" value="NZ_JRHH01000006.1"/>
</dbReference>
<proteinExistence type="predicted"/>
<sequence length="559" mass="66666">MIQIDLEKKSSEIKAIISVYTKESFIGFFADFIRNNTIRGFEEFSEKIKSKLKDSLYLIALRLSTDEGSIHFEFNEETKKDLIRVADIINEIVSYFLAANYTEKYLHKDSQIKFDLFIHETTFKNYFQNGVLNFVEQEINHIVNMFSPYNEKIKEKTGLDLYSFIDFYYLTEKVYKEKVYDSQSFLLDKSFYYMVTDKNGFDLNKLSEETKSKFLDFYERPHLALVFTKSDFIKFIDADKLDYLLDIFSKDLKNKIDFTFYTQKNPLDLQPIIKLNDYEYLNIFQKQIPTSIYNHLFTILGDNQKSLTQLYQRRGKLVFEEETLEIFNNFFKDKNTKVYHNYHLNGYEQDILIIHNKIAYIIECKTSKFREPLRNTEKAYTRIKEDFKTSIQEGYNQCLRVENEIFNNDKIIIGTKNEKVVIDTNHISNVFSIVVTLERYGAIQTDLSLLLEKENEEDFYPLSIFIDDLEIFLLSLYKKFNNPYRKFEEYLEIRQSLNGKIMSADELDICAMFLKNSIGLKKLISDNTFIIPDPLLQNIFDEMYFKKQIKIKQKYKSKF</sequence>